<dbReference type="EMBL" id="LN614827">
    <property type="protein sequence ID" value="CEG56833.1"/>
    <property type="molecule type" value="Genomic_DNA"/>
</dbReference>
<keyword evidence="2" id="KW-0269">Exonuclease</keyword>
<dbReference type="Proteomes" id="UP000032430">
    <property type="component" value="Chromosome I"/>
</dbReference>
<dbReference type="STRING" id="1212491.LFA_1413"/>
<proteinExistence type="predicted"/>
<reference evidence="3" key="1">
    <citation type="submission" date="2014-09" db="EMBL/GenBank/DDBJ databases">
        <authorList>
            <person name="Gomez-Valero L."/>
        </authorList>
    </citation>
    <scope>NUCLEOTIDE SEQUENCE [LARGE SCALE GENOMIC DNA]</scope>
    <source>
        <strain evidence="3">ATCC700992</strain>
    </source>
</reference>
<accession>A0A098G301</accession>
<dbReference type="SUPFAM" id="SSF56219">
    <property type="entry name" value="DNase I-like"/>
    <property type="match status" value="1"/>
</dbReference>
<dbReference type="InterPro" id="IPR005135">
    <property type="entry name" value="Endo/exonuclease/phosphatase"/>
</dbReference>
<keyword evidence="2" id="KW-0255">Endonuclease</keyword>
<dbReference type="OrthoDB" id="1201035at2"/>
<dbReference type="RefSeq" id="WP_045095439.1">
    <property type="nucleotide sequence ID" value="NZ_LN614827.1"/>
</dbReference>
<keyword evidence="2" id="KW-0378">Hydrolase</keyword>
<dbReference type="InterPro" id="IPR036691">
    <property type="entry name" value="Endo/exonu/phosph_ase_sf"/>
</dbReference>
<feature type="domain" description="Endonuclease/exonuclease/phosphatase" evidence="1">
    <location>
        <begin position="4"/>
        <end position="236"/>
    </location>
</feature>
<dbReference type="PANTHER" id="PTHR14859:SF15">
    <property type="entry name" value="ENDONUCLEASE_EXONUCLEASE_PHOSPHATASE DOMAIN-CONTAINING PROTEIN"/>
    <property type="match status" value="1"/>
</dbReference>
<dbReference type="KEGG" id="lfa:LFA_1413"/>
<dbReference type="GO" id="GO:0004527">
    <property type="term" value="F:exonuclease activity"/>
    <property type="evidence" value="ECO:0007669"/>
    <property type="project" value="UniProtKB-KW"/>
</dbReference>
<dbReference type="PANTHER" id="PTHR14859">
    <property type="entry name" value="CALCOFLUOR WHITE HYPERSENSITIVE PROTEIN PRECURSOR"/>
    <property type="match status" value="1"/>
</dbReference>
<protein>
    <submittedName>
        <fullName evidence="2">Endonuclease Exonuclease</fullName>
    </submittedName>
</protein>
<keyword evidence="2" id="KW-0540">Nuclease</keyword>
<dbReference type="AlphaFoldDB" id="A0A098G301"/>
<name>A0A098G301_9GAMM</name>
<gene>
    <name evidence="2" type="ORF">LFA_1413</name>
</gene>
<organism evidence="2 3">
    <name type="scientific">Legionella fallonii LLAP-10</name>
    <dbReference type="NCBI Taxonomy" id="1212491"/>
    <lineage>
        <taxon>Bacteria</taxon>
        <taxon>Pseudomonadati</taxon>
        <taxon>Pseudomonadota</taxon>
        <taxon>Gammaproteobacteria</taxon>
        <taxon>Legionellales</taxon>
        <taxon>Legionellaceae</taxon>
        <taxon>Legionella</taxon>
    </lineage>
</organism>
<dbReference type="Pfam" id="PF03372">
    <property type="entry name" value="Exo_endo_phos"/>
    <property type="match status" value="1"/>
</dbReference>
<dbReference type="InterPro" id="IPR051916">
    <property type="entry name" value="GPI-anchor_lipid_remodeler"/>
</dbReference>
<evidence type="ECO:0000313" key="2">
    <source>
        <dbReference type="EMBL" id="CEG56833.1"/>
    </source>
</evidence>
<evidence type="ECO:0000313" key="3">
    <source>
        <dbReference type="Proteomes" id="UP000032430"/>
    </source>
</evidence>
<dbReference type="GO" id="GO:0004519">
    <property type="term" value="F:endonuclease activity"/>
    <property type="evidence" value="ECO:0007669"/>
    <property type="project" value="UniProtKB-KW"/>
</dbReference>
<evidence type="ECO:0000259" key="1">
    <source>
        <dbReference type="Pfam" id="PF03372"/>
    </source>
</evidence>
<dbReference type="GO" id="GO:0016020">
    <property type="term" value="C:membrane"/>
    <property type="evidence" value="ECO:0007669"/>
    <property type="project" value="GOC"/>
</dbReference>
<dbReference type="HOGENOM" id="CLU_091007_0_0_6"/>
<dbReference type="Gene3D" id="3.60.10.10">
    <property type="entry name" value="Endonuclease/exonuclease/phosphatase"/>
    <property type="match status" value="1"/>
</dbReference>
<keyword evidence="3" id="KW-1185">Reference proteome</keyword>
<dbReference type="GO" id="GO:0006506">
    <property type="term" value="P:GPI anchor biosynthetic process"/>
    <property type="evidence" value="ECO:0007669"/>
    <property type="project" value="TreeGrafter"/>
</dbReference>
<sequence length="244" mass="28555">MKLITLNIWGGHLRNPLLKFIHANRDVDIFCLQEVYHNAHRTIANKDKDRELSLNIFTDLQKLLPEHHAIFKAAVENVYGIGMLIKNNIDIIGEGEINIHRRRHYPGIGLNHDRNLQWIECELNNKIYSILNVHGLWNGQGKKDTPERIDQSNRIRQFMDTINTPKILCGDFNLRPETQSMSILERDMKNLIKDYKIRSTRTRFYSKEEQFADYILTSPEIIVNQFAVMSAEVSDHSPLFIDFD</sequence>